<dbReference type="EMBL" id="KZ852105">
    <property type="protein sequence ID" value="RDH27000.1"/>
    <property type="molecule type" value="Genomic_DNA"/>
</dbReference>
<dbReference type="SUPFAM" id="SSF57701">
    <property type="entry name" value="Zn2/Cys6 DNA-binding domain"/>
    <property type="match status" value="1"/>
</dbReference>
<reference evidence="5 6" key="1">
    <citation type="submission" date="2018-07" db="EMBL/GenBank/DDBJ databases">
        <title>The genomes of Aspergillus section Nigri reveals drivers in fungal speciation.</title>
        <authorList>
            <consortium name="DOE Joint Genome Institute"/>
            <person name="Vesth T.C."/>
            <person name="Nybo J."/>
            <person name="Theobald S."/>
            <person name="Brandl J."/>
            <person name="Frisvad J.C."/>
            <person name="Nielsen K.F."/>
            <person name="Lyhne E.K."/>
            <person name="Kogle M.E."/>
            <person name="Kuo A."/>
            <person name="Riley R."/>
            <person name="Clum A."/>
            <person name="Nolan M."/>
            <person name="Lipzen A."/>
            <person name="Salamov A."/>
            <person name="Henrissat B."/>
            <person name="Wiebenga A."/>
            <person name="De vries R.P."/>
            <person name="Grigoriev I.V."/>
            <person name="Mortensen U.H."/>
            <person name="Andersen M.R."/>
            <person name="Baker S.E."/>
        </authorList>
    </citation>
    <scope>NUCLEOTIDE SEQUENCE [LARGE SCALE GENOMIC DNA]</scope>
    <source>
        <strain evidence="5 6">CBS 139.54b</strain>
    </source>
</reference>
<accession>A0A3F3PJ82</accession>
<proteinExistence type="predicted"/>
<evidence type="ECO:0000256" key="2">
    <source>
        <dbReference type="ARBA" id="ARBA00023125"/>
    </source>
</evidence>
<dbReference type="GO" id="GO:0003677">
    <property type="term" value="F:DNA binding"/>
    <property type="evidence" value="ECO:0007669"/>
    <property type="project" value="UniProtKB-KW"/>
</dbReference>
<evidence type="ECO:0000313" key="6">
    <source>
        <dbReference type="Proteomes" id="UP000253729"/>
    </source>
</evidence>
<dbReference type="Gene3D" id="4.10.240.10">
    <property type="entry name" value="Zn(2)-C6 fungal-type DNA-binding domain"/>
    <property type="match status" value="1"/>
</dbReference>
<evidence type="ECO:0008006" key="7">
    <source>
        <dbReference type="Google" id="ProtNLM"/>
    </source>
</evidence>
<keyword evidence="6" id="KW-1185">Reference proteome</keyword>
<dbReference type="Proteomes" id="UP000253729">
    <property type="component" value="Unassembled WGS sequence"/>
</dbReference>
<protein>
    <recommendedName>
        <fullName evidence="7">Zn(2)-C6 fungal-type domain-containing protein</fullName>
    </recommendedName>
</protein>
<organism evidence="5 6">
    <name type="scientific">Aspergillus welwitschiae</name>
    <dbReference type="NCBI Taxonomy" id="1341132"/>
    <lineage>
        <taxon>Eukaryota</taxon>
        <taxon>Fungi</taxon>
        <taxon>Dikarya</taxon>
        <taxon>Ascomycota</taxon>
        <taxon>Pezizomycotina</taxon>
        <taxon>Eurotiomycetes</taxon>
        <taxon>Eurotiomycetidae</taxon>
        <taxon>Eurotiales</taxon>
        <taxon>Aspergillaceae</taxon>
        <taxon>Aspergillus</taxon>
        <taxon>Aspergillus subgen. Circumdati</taxon>
    </lineage>
</organism>
<keyword evidence="2" id="KW-0238">DNA-binding</keyword>
<keyword evidence="1" id="KW-0805">Transcription regulation</keyword>
<dbReference type="GO" id="GO:0008270">
    <property type="term" value="F:zinc ion binding"/>
    <property type="evidence" value="ECO:0007669"/>
    <property type="project" value="InterPro"/>
</dbReference>
<keyword evidence="4" id="KW-0539">Nucleus</keyword>
<evidence type="ECO:0000256" key="1">
    <source>
        <dbReference type="ARBA" id="ARBA00023015"/>
    </source>
</evidence>
<evidence type="ECO:0000256" key="3">
    <source>
        <dbReference type="ARBA" id="ARBA00023163"/>
    </source>
</evidence>
<dbReference type="GeneID" id="38132169"/>
<sequence length="149" mass="16668">MGKECVLKRFSRWFWQAWMVGGLRAPDSLPEFAVTQDSQLPGVHQDPPGLVQRSDTIDTPFAYLKSDRGLEGPPANGPALKSHPCMACKAWGVSCNQQRPRCTHCLEQQILCFYVARAPKSSKKSTDLKEGLNQLNDYPELRLSGEVLH</sequence>
<name>A0A3F3PJ82_9EURO</name>
<keyword evidence="3" id="KW-0804">Transcription</keyword>
<dbReference type="GO" id="GO:0000981">
    <property type="term" value="F:DNA-binding transcription factor activity, RNA polymerase II-specific"/>
    <property type="evidence" value="ECO:0007669"/>
    <property type="project" value="InterPro"/>
</dbReference>
<evidence type="ECO:0000313" key="5">
    <source>
        <dbReference type="EMBL" id="RDH27000.1"/>
    </source>
</evidence>
<dbReference type="RefSeq" id="XP_026620022.1">
    <property type="nucleotide sequence ID" value="XM_026763813.1"/>
</dbReference>
<gene>
    <name evidence="5" type="ORF">BDQ94DRAFT_123317</name>
</gene>
<dbReference type="InterPro" id="IPR036864">
    <property type="entry name" value="Zn2-C6_fun-type_DNA-bd_sf"/>
</dbReference>
<evidence type="ECO:0000256" key="4">
    <source>
        <dbReference type="ARBA" id="ARBA00023242"/>
    </source>
</evidence>
<dbReference type="AlphaFoldDB" id="A0A3F3PJ82"/>